<feature type="chain" id="PRO_5001866415" evidence="1">
    <location>
        <begin position="23"/>
        <end position="73"/>
    </location>
</feature>
<comment type="caution">
    <text evidence="2">The sequence shown here is derived from an EMBL/GenBank/DDBJ whole genome shotgun (WGS) entry which is preliminary data.</text>
</comment>
<feature type="signal peptide" evidence="1">
    <location>
        <begin position="1"/>
        <end position="22"/>
    </location>
</feature>
<reference evidence="2 3" key="1">
    <citation type="journal article" date="2014" name="Genome Announc.">
        <title>Draft Genome Sequences of Marine Flavobacterium Algibacter lectus Strains SS8 and NR4.</title>
        <authorList>
            <person name="Takatani N."/>
            <person name="Nakanishi M."/>
            <person name="Meirelles P."/>
            <person name="Mino S."/>
            <person name="Suda W."/>
            <person name="Oshima K."/>
            <person name="Hattori M."/>
            <person name="Ohkuma M."/>
            <person name="Hosokawa M."/>
            <person name="Miyashita K."/>
            <person name="Thompson F.L."/>
            <person name="Niwa A."/>
            <person name="Sawabe T."/>
            <person name="Sawabe T."/>
        </authorList>
    </citation>
    <scope>NUCLEOTIDE SEQUENCE [LARGE SCALE GENOMIC DNA]</scope>
    <source>
        <strain evidence="3">JCM19274</strain>
    </source>
</reference>
<dbReference type="Proteomes" id="UP000029643">
    <property type="component" value="Unassembled WGS sequence"/>
</dbReference>
<evidence type="ECO:0000313" key="3">
    <source>
        <dbReference type="Proteomes" id="UP000029643"/>
    </source>
</evidence>
<evidence type="ECO:0000256" key="1">
    <source>
        <dbReference type="SAM" id="SignalP"/>
    </source>
</evidence>
<sequence>MKLTIKTIIALLVLGLPPQLQAQTKYGNYKDSRIGDVNNETWELYAIFQIENGSMILTLQLLLMVLLQVRELL</sequence>
<dbReference type="EMBL" id="BBNU01000021">
    <property type="protein sequence ID" value="GAL82041.1"/>
    <property type="molecule type" value="Genomic_DNA"/>
</dbReference>
<accession>A0A090WYK6</accession>
<dbReference type="RefSeq" id="WP_042500558.1">
    <property type="nucleotide sequence ID" value="NZ_BBNU01000021.1"/>
</dbReference>
<dbReference type="AlphaFoldDB" id="A0A090WYK6"/>
<organism evidence="2 3">
    <name type="scientific">Algibacter lectus</name>
    <dbReference type="NCBI Taxonomy" id="221126"/>
    <lineage>
        <taxon>Bacteria</taxon>
        <taxon>Pseudomonadati</taxon>
        <taxon>Bacteroidota</taxon>
        <taxon>Flavobacteriia</taxon>
        <taxon>Flavobacteriales</taxon>
        <taxon>Flavobacteriaceae</taxon>
        <taxon>Algibacter</taxon>
    </lineage>
</organism>
<keyword evidence="1" id="KW-0732">Signal</keyword>
<evidence type="ECO:0000313" key="2">
    <source>
        <dbReference type="EMBL" id="GAL82041.1"/>
    </source>
</evidence>
<gene>
    <name evidence="2" type="ORF">JCM19274_2752</name>
</gene>
<proteinExistence type="predicted"/>
<name>A0A090WYK6_9FLAO</name>
<protein>
    <submittedName>
        <fullName evidence="2">Uncharacterized protein</fullName>
    </submittedName>
</protein>